<accession>A0ABN6L9M3</accession>
<evidence type="ECO:0000313" key="2">
    <source>
        <dbReference type="Proteomes" id="UP001354989"/>
    </source>
</evidence>
<protein>
    <recommendedName>
        <fullName evidence="3">Bacterial surface antigen (D15) domain-containing protein</fullName>
    </recommendedName>
</protein>
<keyword evidence="2" id="KW-1185">Reference proteome</keyword>
<evidence type="ECO:0008006" key="3">
    <source>
        <dbReference type="Google" id="ProtNLM"/>
    </source>
</evidence>
<name>A0ABN6L9M3_9BACT</name>
<dbReference type="EMBL" id="AP025292">
    <property type="protein sequence ID" value="BDC99910.1"/>
    <property type="molecule type" value="Genomic_DNA"/>
</dbReference>
<evidence type="ECO:0000313" key="1">
    <source>
        <dbReference type="EMBL" id="BDC99910.1"/>
    </source>
</evidence>
<reference evidence="1 2" key="1">
    <citation type="submission" date="2021-12" db="EMBL/GenBank/DDBJ databases">
        <title>Genome sequencing of bacteria with rrn-lacking chromosome and rrn-plasmid.</title>
        <authorList>
            <person name="Anda M."/>
            <person name="Iwasaki W."/>
        </authorList>
    </citation>
    <scope>NUCLEOTIDE SEQUENCE [LARGE SCALE GENOMIC DNA]</scope>
    <source>
        <strain evidence="1 2">NBRC 101262</strain>
    </source>
</reference>
<dbReference type="Proteomes" id="UP001354989">
    <property type="component" value="Chromosome"/>
</dbReference>
<sequence>MNLNINPTAVLMARIPFISTVLLGLLFHIPAFAQSVKSVTYDELYDEPYEINKLFMKLQPVITEYNSINMYVGFGLEAEYYHESLLDIKANFRRSYGQKFDLMQDLSSKNNIQTVNNIPTVTKAAMSGELIGTYHIKDFEKDTETKMILYRSSYRRSNKWRSKVPDHIKVPSKVRKIIGGRFGPYFQGSGMDVRLAMDKQGIESLQGAGPENVDQTLTPNDPNQFPDGVPSLYTNQSSLGFALGGSLSWIKNFAIKPTRTFASTASDMIITTYFDVLIAPWNTIENFNYKGVEYDASVIKHTAVGFRAGVDGKFNREFGWGYGAEMGMRPGVQKQTFFAVIKISIPIFSTNLNHEVEAFSK</sequence>
<organism evidence="1 2">
    <name type="scientific">Persicobacter psychrovividus</name>
    <dbReference type="NCBI Taxonomy" id="387638"/>
    <lineage>
        <taxon>Bacteria</taxon>
        <taxon>Pseudomonadati</taxon>
        <taxon>Bacteroidota</taxon>
        <taxon>Cytophagia</taxon>
        <taxon>Cytophagales</taxon>
        <taxon>Persicobacteraceae</taxon>
        <taxon>Persicobacter</taxon>
    </lineage>
</organism>
<proteinExistence type="predicted"/>
<gene>
    <name evidence="1" type="ORF">PEPS_21910</name>
</gene>